<dbReference type="Proteomes" id="UP000078546">
    <property type="component" value="Unassembled WGS sequence"/>
</dbReference>
<gene>
    <name evidence="1" type="ORF">POVCU1_016380</name>
</gene>
<evidence type="ECO:0000313" key="2">
    <source>
        <dbReference type="Proteomes" id="UP000078546"/>
    </source>
</evidence>
<evidence type="ECO:0000313" key="1">
    <source>
        <dbReference type="EMBL" id="SBS89231.1"/>
    </source>
</evidence>
<organism evidence="1 2">
    <name type="scientific">Plasmodium ovale curtisi</name>
    <dbReference type="NCBI Taxonomy" id="864141"/>
    <lineage>
        <taxon>Eukaryota</taxon>
        <taxon>Sar</taxon>
        <taxon>Alveolata</taxon>
        <taxon>Apicomplexa</taxon>
        <taxon>Aconoidasida</taxon>
        <taxon>Haemosporida</taxon>
        <taxon>Plasmodiidae</taxon>
        <taxon>Plasmodium</taxon>
        <taxon>Plasmodium (Plasmodium)</taxon>
    </lineage>
</organism>
<name>A0A1A8WDE4_PLAOA</name>
<evidence type="ECO:0008006" key="3">
    <source>
        <dbReference type="Google" id="ProtNLM"/>
    </source>
</evidence>
<dbReference type="AlphaFoldDB" id="A0A1A8WDE4"/>
<protein>
    <recommendedName>
        <fullName evidence="3">RAP domain-containing protein</fullName>
    </recommendedName>
</protein>
<sequence length="680" mass="80636">MLVECLPSVLVPEKNNVFQIQKRFAYYRFHKRVGKGSWTKYVERYKLPRSIENTQRLIFNYEGTYSEKKLSSSWQWMLPKKIAQATTSDEVLNVWVYYRHKRKKAYHYMKVLKRLVDVGSCPTSDWRFKLITSRIQNKINTFLNLPRICYYYGILRATAQIENLSKMLNHRLNCYLPHQLILILRGFSLCKLQDKYLFNRIRDLLQPHIRTVSFHQLVLILQSYSSCLIHDFLFFEKLSNEAMHRMSLCSHATFDASYRYNMSDYTMSDNDASDDAASDHGEEGRSEYYIGGDTENAPLQSWEIEDARMIKIKQEHFSYYPSMSNLVDIAYYFSSLKFQNYPIYDQLSMYVMYMLKSGNNCLNPYFIEKIVISFCKIKINDIVLFEHILKHIDVYIYDYPPSVLSSIGCCFSSILPLHYSPIYRIYKKMLLHVHKNMHILNLDALTKYTSFVHRGTLNRELKREILLCVNEQIKRKENRNSKITYDVPRMMEVLSYHNCIDETSFNILCKHMHGNIKYFEPYDFNRGARALRNVKRKLNISDEKIVNSITRNVIREHDLFHTIDYYQTANSLLQINTMKDIYKIYITKHHNNIPFYGFDELKMDYDLPEEPKKSIYRIEKWDILRRKDYNVLVKRIFPQSSLSSVPSLTAHMSSSEQGNILQVVLEVYLHVVKVAAGKAT</sequence>
<dbReference type="EMBL" id="FLQV01000304">
    <property type="protein sequence ID" value="SBS89231.1"/>
    <property type="molecule type" value="Genomic_DNA"/>
</dbReference>
<accession>A0A1A8WDE4</accession>
<proteinExistence type="predicted"/>
<reference evidence="2" key="1">
    <citation type="submission" date="2016-05" db="EMBL/GenBank/DDBJ databases">
        <authorList>
            <person name="Naeem Raeece"/>
        </authorList>
    </citation>
    <scope>NUCLEOTIDE SEQUENCE [LARGE SCALE GENOMIC DNA]</scope>
</reference>